<sequence length="106" mass="12184">HIEQLRLRSSETSFEQLDNNILAHKSEPDEKITDFDRFQENPIVPSDLPCSKPVESKYDGQTPVKEKHSSDSSIQKDQSEQLKTHIDLSPKRTTGRHKKVYPTSKP</sequence>
<name>A0A8S4N0R0_OWEFU</name>
<evidence type="ECO:0000313" key="3">
    <source>
        <dbReference type="Proteomes" id="UP000749559"/>
    </source>
</evidence>
<keyword evidence="3" id="KW-1185">Reference proteome</keyword>
<reference evidence="2" key="1">
    <citation type="submission" date="2022-03" db="EMBL/GenBank/DDBJ databases">
        <authorList>
            <person name="Martin C."/>
        </authorList>
    </citation>
    <scope>NUCLEOTIDE SEQUENCE</scope>
</reference>
<feature type="compositionally biased region" description="Basic and acidic residues" evidence="1">
    <location>
        <begin position="77"/>
        <end position="90"/>
    </location>
</feature>
<feature type="non-terminal residue" evidence="2">
    <location>
        <position position="106"/>
    </location>
</feature>
<evidence type="ECO:0000313" key="2">
    <source>
        <dbReference type="EMBL" id="CAH1774397.1"/>
    </source>
</evidence>
<dbReference type="AlphaFoldDB" id="A0A8S4N0R0"/>
<organism evidence="2 3">
    <name type="scientific">Owenia fusiformis</name>
    <name type="common">Polychaete worm</name>
    <dbReference type="NCBI Taxonomy" id="6347"/>
    <lineage>
        <taxon>Eukaryota</taxon>
        <taxon>Metazoa</taxon>
        <taxon>Spiralia</taxon>
        <taxon>Lophotrochozoa</taxon>
        <taxon>Annelida</taxon>
        <taxon>Polychaeta</taxon>
        <taxon>Sedentaria</taxon>
        <taxon>Canalipalpata</taxon>
        <taxon>Sabellida</taxon>
        <taxon>Oweniida</taxon>
        <taxon>Oweniidae</taxon>
        <taxon>Owenia</taxon>
    </lineage>
</organism>
<dbReference type="EMBL" id="CAIIXF020000001">
    <property type="protein sequence ID" value="CAH1774397.1"/>
    <property type="molecule type" value="Genomic_DNA"/>
</dbReference>
<comment type="caution">
    <text evidence="2">The sequence shown here is derived from an EMBL/GenBank/DDBJ whole genome shotgun (WGS) entry which is preliminary data.</text>
</comment>
<dbReference type="Proteomes" id="UP000749559">
    <property type="component" value="Unassembled WGS sequence"/>
</dbReference>
<gene>
    <name evidence="2" type="ORF">OFUS_LOCUS1863</name>
</gene>
<feature type="non-terminal residue" evidence="2">
    <location>
        <position position="1"/>
    </location>
</feature>
<feature type="region of interest" description="Disordered" evidence="1">
    <location>
        <begin position="41"/>
        <end position="106"/>
    </location>
</feature>
<accession>A0A8S4N0R0</accession>
<feature type="compositionally biased region" description="Basic and acidic residues" evidence="1">
    <location>
        <begin position="54"/>
        <end position="70"/>
    </location>
</feature>
<proteinExistence type="predicted"/>
<evidence type="ECO:0000256" key="1">
    <source>
        <dbReference type="SAM" id="MobiDB-lite"/>
    </source>
</evidence>
<protein>
    <submittedName>
        <fullName evidence="2">Uncharacterized protein</fullName>
    </submittedName>
</protein>